<name>A0A6G8Q6V5_9ACTN</name>
<dbReference type="AlphaFoldDB" id="A0A6G8Q6V5"/>
<reference evidence="2 3" key="1">
    <citation type="submission" date="2019-10" db="EMBL/GenBank/DDBJ databases">
        <title>Rubrobacter sp nov SCSIO 52090 isolated from a deep-sea sediment in the South China Sea.</title>
        <authorList>
            <person name="Chen R.W."/>
        </authorList>
    </citation>
    <scope>NUCLEOTIDE SEQUENCE [LARGE SCALE GENOMIC DNA]</scope>
    <source>
        <strain evidence="2 3">SCSIO 52909</strain>
    </source>
</reference>
<evidence type="ECO:0000256" key="1">
    <source>
        <dbReference type="SAM" id="SignalP"/>
    </source>
</evidence>
<evidence type="ECO:0000313" key="3">
    <source>
        <dbReference type="Proteomes" id="UP000501452"/>
    </source>
</evidence>
<feature type="chain" id="PRO_5038690167" evidence="1">
    <location>
        <begin position="24"/>
        <end position="344"/>
    </location>
</feature>
<evidence type="ECO:0000313" key="2">
    <source>
        <dbReference type="EMBL" id="QIN82158.1"/>
    </source>
</evidence>
<dbReference type="RefSeq" id="WP_166174218.1">
    <property type="nucleotide sequence ID" value="NZ_CP045119.1"/>
</dbReference>
<accession>A0A6G8Q6V5</accession>
<keyword evidence="3" id="KW-1185">Reference proteome</keyword>
<protein>
    <submittedName>
        <fullName evidence="2">Uncharacterized protein</fullName>
    </submittedName>
</protein>
<dbReference type="KEGG" id="rub:GBA63_05480"/>
<feature type="signal peptide" evidence="1">
    <location>
        <begin position="1"/>
        <end position="23"/>
    </location>
</feature>
<gene>
    <name evidence="2" type="ORF">GBA63_05480</name>
</gene>
<dbReference type="PROSITE" id="PS50890">
    <property type="entry name" value="PUA"/>
    <property type="match status" value="1"/>
</dbReference>
<sequence length="344" mass="35091">MKRAATILSGAIFALLLVAGGSAATAKAAAGVLPGAIEIDRAGKTATFPLFEGKTATGQATWYVVTESSNRADAARRGVNHAPKLANALGTKAVQRVTVAGGLVKFPGTVDFRPVHRVVAGPTGFPPSVATPGSAGDARYSPLISTNGRTVLNAEQIANNTGRHDKVVRINFRAKQVTLELTEGRQGGKKVLYLSTDASDTGAAALEASTFAPNLDAAPGVASDEADTSARTGLVAVVNGATGANNPQRQGLSSALLDGQDPLNILQWPATHPRYSPLWDVHPAVWTAAATSAGERARLASFSEVAGAVGDGQVVSGGDGPANERLNGLKAGGFVVNCPIIAEF</sequence>
<dbReference type="EMBL" id="CP045119">
    <property type="protein sequence ID" value="QIN82158.1"/>
    <property type="molecule type" value="Genomic_DNA"/>
</dbReference>
<dbReference type="Proteomes" id="UP000501452">
    <property type="component" value="Chromosome"/>
</dbReference>
<proteinExistence type="predicted"/>
<keyword evidence="1" id="KW-0732">Signal</keyword>
<organism evidence="2 3">
    <name type="scientific">Rubrobacter tropicus</name>
    <dbReference type="NCBI Taxonomy" id="2653851"/>
    <lineage>
        <taxon>Bacteria</taxon>
        <taxon>Bacillati</taxon>
        <taxon>Actinomycetota</taxon>
        <taxon>Rubrobacteria</taxon>
        <taxon>Rubrobacterales</taxon>
        <taxon>Rubrobacteraceae</taxon>
        <taxon>Rubrobacter</taxon>
    </lineage>
</organism>